<name>A0A0B5KTL5_9RHAB</name>
<dbReference type="EMBL" id="KM817650">
    <property type="protein sequence ID" value="AJG39177.1"/>
    <property type="molecule type" value="Viral_cRNA"/>
</dbReference>
<sequence>MNHYLRFHPFEWSADCISCKGNEPPVITESMIKEFIQGSISMLIHDKVPKIADVMIGMMNADYIHPTVLKYRSRLIGSCGLKCAFKIREESLVSGLEMLELGDTRISGSKNVKYDNCIYQIKIDGVIKCVLIKEEDADLLCSAKPYLPIGMMETQKTADDKNKTKSKEVKKF</sequence>
<accession>A0A0B5KTL5</accession>
<protein>
    <submittedName>
        <fullName evidence="1">Putative matrix protein</fullName>
    </submittedName>
</protein>
<proteinExistence type="predicted"/>
<evidence type="ECO:0000313" key="1">
    <source>
        <dbReference type="EMBL" id="AJG39177.1"/>
    </source>
</evidence>
<organism evidence="1 2">
    <name type="scientific">Wuhan Insect virus 4</name>
    <dbReference type="NCBI Taxonomy" id="1608109"/>
    <lineage>
        <taxon>Viruses</taxon>
        <taxon>Riboviria</taxon>
        <taxon>Orthornavirae</taxon>
        <taxon>Negarnaviricota</taxon>
        <taxon>Haploviricotina</taxon>
        <taxon>Monjiviricetes</taxon>
        <taxon>Mononegavirales</taxon>
        <taxon>Rhabdoviridae</taxon>
        <taxon>Betarhabdovirinae</taxon>
        <taxon>Alphacytorhabdovirus</taxon>
        <taxon>Alphacytorhabdovirus alphawuhaninsectum</taxon>
        <taxon>Cytorhabdovirus alphawuhaninsectum</taxon>
    </lineage>
</organism>
<evidence type="ECO:0000313" key="2">
    <source>
        <dbReference type="Proteomes" id="UP000203340"/>
    </source>
</evidence>
<keyword evidence="2" id="KW-1185">Reference proteome</keyword>
<reference evidence="1 2" key="1">
    <citation type="journal article" date="2015" name="Elife">
        <title>Unprecedented genomic diversity of RNA viruses in arthropods reveals the ancestry of negative-sense RNA viruses.</title>
        <authorList>
            <person name="Li C.X."/>
            <person name="Shi M."/>
            <person name="Tian J.H."/>
            <person name="Lin X.D."/>
            <person name="Kang Y.J."/>
            <person name="Chen L.J."/>
            <person name="Qin X.C."/>
            <person name="Xu J."/>
            <person name="Holmes E.C."/>
            <person name="Zhang Y.Z."/>
        </authorList>
    </citation>
    <scope>NUCLEOTIDE SEQUENCE [LARGE SCALE GENOMIC DNA]</scope>
    <source>
        <strain evidence="1 2">YCYC03</strain>
    </source>
</reference>
<dbReference type="GeneID" id="29122492"/>
<dbReference type="Proteomes" id="UP000203340">
    <property type="component" value="Genome"/>
</dbReference>
<dbReference type="KEGG" id="vg:29122492"/>
<dbReference type="RefSeq" id="YP_009300687.1">
    <property type="nucleotide sequence ID" value="NC_031225.1"/>
</dbReference>
<gene>
    <name evidence="1" type="primary">ORF4</name>
</gene>